<sequence>MPTATARVGDTVIASSSTYHTVEGNVYFPPSSLSVPVATSATHSTCPWKGRASYYDVTVGGQTIRDAAWYYPAPKDKAAHIKDHVAFCKFFFIPYAILYLDTQPASLVDTNKVNVSVA</sequence>
<comment type="caution">
    <text evidence="2">The sequence shown here is derived from an EMBL/GenBank/DDBJ whole genome shotgun (WGS) entry which is preliminary data.</text>
</comment>
<reference evidence="2 3" key="1">
    <citation type="submission" date="2016-03" db="EMBL/GenBank/DDBJ databases">
        <title>The draft genome sequence of Fonsecaea nubica causative agent of cutaneous subcutaneous infection in human host.</title>
        <authorList>
            <person name="Costa F."/>
            <person name="Sybren D.H."/>
            <person name="Raittz R.T."/>
            <person name="Weiss V.A."/>
            <person name="Leao A.C."/>
            <person name="Gomes R."/>
            <person name="De Souza E.M."/>
            <person name="Pedrosa F.O."/>
            <person name="Steffens M.B."/>
            <person name="Bombassaro A."/>
            <person name="Tadra-Sfeir M.Z."/>
            <person name="Moreno L.F."/>
            <person name="Najafzadeh M.J."/>
            <person name="Felipe M.S."/>
            <person name="Teixeira M."/>
            <person name="Sun J."/>
            <person name="Xi L."/>
            <person name="Castro M.A."/>
            <person name="Vicente V.A."/>
        </authorList>
    </citation>
    <scope>NUCLEOTIDE SEQUENCE [LARGE SCALE GENOMIC DNA]</scope>
    <source>
        <strain evidence="2 3">CBS 269.64</strain>
    </source>
</reference>
<accession>A0A178CQH3</accession>
<evidence type="ECO:0000313" key="2">
    <source>
        <dbReference type="EMBL" id="OAL31697.1"/>
    </source>
</evidence>
<dbReference type="RefSeq" id="XP_022497627.1">
    <property type="nucleotide sequence ID" value="XM_022646371.1"/>
</dbReference>
<dbReference type="EMBL" id="LVCJ01000061">
    <property type="protein sequence ID" value="OAL31697.1"/>
    <property type="molecule type" value="Genomic_DNA"/>
</dbReference>
<feature type="domain" description="DUF427" evidence="1">
    <location>
        <begin position="5"/>
        <end position="89"/>
    </location>
</feature>
<dbReference type="InterPro" id="IPR007361">
    <property type="entry name" value="DUF427"/>
</dbReference>
<dbReference type="PANTHER" id="PTHR34310:SF5">
    <property type="entry name" value="DUF427 DOMAIN PROTEIN (AFU_ORTHOLOGUE AFUA_3G02220)"/>
    <property type="match status" value="1"/>
</dbReference>
<dbReference type="Pfam" id="PF04248">
    <property type="entry name" value="NTP_transf_9"/>
    <property type="match status" value="1"/>
</dbReference>
<protein>
    <recommendedName>
        <fullName evidence="1">DUF427 domain-containing protein</fullName>
    </recommendedName>
</protein>
<gene>
    <name evidence="2" type="ORF">AYO20_08090</name>
</gene>
<keyword evidence="3" id="KW-1185">Reference proteome</keyword>
<evidence type="ECO:0000313" key="3">
    <source>
        <dbReference type="Proteomes" id="UP000185904"/>
    </source>
</evidence>
<dbReference type="Proteomes" id="UP000185904">
    <property type="component" value="Unassembled WGS sequence"/>
</dbReference>
<dbReference type="Gene3D" id="2.170.150.40">
    <property type="entry name" value="Domain of unknown function (DUF427)"/>
    <property type="match status" value="1"/>
</dbReference>
<organism evidence="2 3">
    <name type="scientific">Fonsecaea nubica</name>
    <dbReference type="NCBI Taxonomy" id="856822"/>
    <lineage>
        <taxon>Eukaryota</taxon>
        <taxon>Fungi</taxon>
        <taxon>Dikarya</taxon>
        <taxon>Ascomycota</taxon>
        <taxon>Pezizomycotina</taxon>
        <taxon>Eurotiomycetes</taxon>
        <taxon>Chaetothyriomycetidae</taxon>
        <taxon>Chaetothyriales</taxon>
        <taxon>Herpotrichiellaceae</taxon>
        <taxon>Fonsecaea</taxon>
    </lineage>
</organism>
<proteinExistence type="predicted"/>
<dbReference type="AlphaFoldDB" id="A0A178CQH3"/>
<dbReference type="InterPro" id="IPR038694">
    <property type="entry name" value="DUF427_sf"/>
</dbReference>
<name>A0A178CQH3_9EURO</name>
<evidence type="ECO:0000259" key="1">
    <source>
        <dbReference type="Pfam" id="PF04248"/>
    </source>
</evidence>
<dbReference type="OrthoDB" id="18996at2759"/>
<dbReference type="GeneID" id="34591498"/>
<dbReference type="PANTHER" id="PTHR34310">
    <property type="entry name" value="DUF427 DOMAIN PROTEIN (AFU_ORTHOLOGUE AFUA_3G02220)"/>
    <property type="match status" value="1"/>
</dbReference>